<dbReference type="EMBL" id="ABYJ02000166">
    <property type="protein sequence ID" value="EEU99900.1"/>
    <property type="molecule type" value="Genomic_DNA"/>
</dbReference>
<sequence>MLRCPLSPFISPPLCYLGEISAFLEFSLLKCMDNKSIENSYDFDL</sequence>
<evidence type="ECO:0000313" key="1">
    <source>
        <dbReference type="EMBL" id="EEU99900.1"/>
    </source>
</evidence>
<name>C7GE54_9FIRM</name>
<dbReference type="AlphaFoldDB" id="C7GE54"/>
<evidence type="ECO:0000313" key="2">
    <source>
        <dbReference type="Proteomes" id="UP000004828"/>
    </source>
</evidence>
<organism evidence="1 2">
    <name type="scientific">Roseburia intestinalis L1-82</name>
    <dbReference type="NCBI Taxonomy" id="536231"/>
    <lineage>
        <taxon>Bacteria</taxon>
        <taxon>Bacillati</taxon>
        <taxon>Bacillota</taxon>
        <taxon>Clostridia</taxon>
        <taxon>Lachnospirales</taxon>
        <taxon>Lachnospiraceae</taxon>
        <taxon>Roseburia</taxon>
    </lineage>
</organism>
<proteinExistence type="predicted"/>
<reference evidence="1 2" key="1">
    <citation type="submission" date="2009-08" db="EMBL/GenBank/DDBJ databases">
        <authorList>
            <person name="Weinstock G."/>
            <person name="Sodergren E."/>
            <person name="Clifton S."/>
            <person name="Fulton L."/>
            <person name="Fulton B."/>
            <person name="Courtney L."/>
            <person name="Fronick C."/>
            <person name="Harrison M."/>
            <person name="Strong C."/>
            <person name="Farmer C."/>
            <person name="Delahaunty K."/>
            <person name="Markovic C."/>
            <person name="Hall O."/>
            <person name="Minx P."/>
            <person name="Tomlinson C."/>
            <person name="Mitreva M."/>
            <person name="Nelson J."/>
            <person name="Hou S."/>
            <person name="Wollam A."/>
            <person name="Pepin K.H."/>
            <person name="Johnson M."/>
            <person name="Bhonagiri V."/>
            <person name="Nash W.E."/>
            <person name="Warren W."/>
            <person name="Chinwalla A."/>
            <person name="Mardis E.R."/>
            <person name="Wilson R.K."/>
        </authorList>
    </citation>
    <scope>NUCLEOTIDE SEQUENCE [LARGE SCALE GENOMIC DNA]</scope>
    <source>
        <strain evidence="1 2">L1-82</strain>
    </source>
</reference>
<accession>C7GE54</accession>
<dbReference type="Proteomes" id="UP000004828">
    <property type="component" value="Unassembled WGS sequence"/>
</dbReference>
<comment type="caution">
    <text evidence="1">The sequence shown here is derived from an EMBL/GenBank/DDBJ whole genome shotgun (WGS) entry which is preliminary data.</text>
</comment>
<gene>
    <name evidence="1" type="ORF">ROSINTL182_08205</name>
</gene>
<dbReference type="HOGENOM" id="CLU_3204766_0_0_9"/>
<protein>
    <submittedName>
        <fullName evidence="1">Uncharacterized protein</fullName>
    </submittedName>
</protein>